<sequence>MLMRGLDALTRAISEFAGWIGWFLILYCMAFGVSDVFMRYLLNNPSQWIGTTLQAAMVLLACVGGIYSLQHDSFVKLDLFYANATTRKKAILDVLTAPIAILFLVTLIWKGYEAGQLSLMLNQWTPTSVPIPIYPIKFAIPLAGFFVLLIVIKKLLVDLQTIFGGEPDEA</sequence>
<keyword evidence="12" id="KW-1185">Reference proteome</keyword>
<name>A0A0P1IKF1_9RHOB</name>
<feature type="transmembrane region" description="Helical" evidence="9">
    <location>
        <begin position="90"/>
        <end position="112"/>
    </location>
</feature>
<dbReference type="EMBL" id="CYUD01000021">
    <property type="protein sequence ID" value="CUK18953.1"/>
    <property type="molecule type" value="Genomic_DNA"/>
</dbReference>
<evidence type="ECO:0000256" key="4">
    <source>
        <dbReference type="ARBA" id="ARBA00022519"/>
    </source>
</evidence>
<evidence type="ECO:0000256" key="8">
    <source>
        <dbReference type="ARBA" id="ARBA00038436"/>
    </source>
</evidence>
<comment type="function">
    <text evidence="9">Part of the tripartite ATP-independent periplasmic (TRAP) transport system.</text>
</comment>
<comment type="subcellular location">
    <subcellularLocation>
        <location evidence="1 9">Cell inner membrane</location>
        <topology evidence="1 9">Multi-pass membrane protein</topology>
    </subcellularLocation>
</comment>
<evidence type="ECO:0000256" key="1">
    <source>
        <dbReference type="ARBA" id="ARBA00004429"/>
    </source>
</evidence>
<dbReference type="PANTHER" id="PTHR35011:SF4">
    <property type="entry name" value="SLL1102 PROTEIN"/>
    <property type="match status" value="1"/>
</dbReference>
<dbReference type="InterPro" id="IPR055348">
    <property type="entry name" value="DctQ"/>
</dbReference>
<feature type="transmembrane region" description="Helical" evidence="9">
    <location>
        <begin position="48"/>
        <end position="69"/>
    </location>
</feature>
<proteinExistence type="inferred from homology"/>
<accession>A0A0P1IKF1</accession>
<evidence type="ECO:0000256" key="2">
    <source>
        <dbReference type="ARBA" id="ARBA00022448"/>
    </source>
</evidence>
<comment type="similarity">
    <text evidence="8 9">Belongs to the TRAP transporter small permease family.</text>
</comment>
<keyword evidence="2 9" id="KW-0813">Transport</keyword>
<dbReference type="InterPro" id="IPR007387">
    <property type="entry name" value="TRAP_DctQ"/>
</dbReference>
<dbReference type="GO" id="GO:0005886">
    <property type="term" value="C:plasma membrane"/>
    <property type="evidence" value="ECO:0007669"/>
    <property type="project" value="UniProtKB-SubCell"/>
</dbReference>
<keyword evidence="7 9" id="KW-0472">Membrane</keyword>
<organism evidence="11 12">
    <name type="scientific">Ruegeria denitrificans</name>
    <dbReference type="NCBI Taxonomy" id="1715692"/>
    <lineage>
        <taxon>Bacteria</taxon>
        <taxon>Pseudomonadati</taxon>
        <taxon>Pseudomonadota</taxon>
        <taxon>Alphaproteobacteria</taxon>
        <taxon>Rhodobacterales</taxon>
        <taxon>Roseobacteraceae</taxon>
        <taxon>Ruegeria</taxon>
    </lineage>
</organism>
<feature type="domain" description="Tripartite ATP-independent periplasmic transporters DctQ component" evidence="10">
    <location>
        <begin position="32"/>
        <end position="160"/>
    </location>
</feature>
<evidence type="ECO:0000313" key="11">
    <source>
        <dbReference type="EMBL" id="CUK18953.1"/>
    </source>
</evidence>
<evidence type="ECO:0000256" key="6">
    <source>
        <dbReference type="ARBA" id="ARBA00022989"/>
    </source>
</evidence>
<evidence type="ECO:0000259" key="10">
    <source>
        <dbReference type="Pfam" id="PF04290"/>
    </source>
</evidence>
<gene>
    <name evidence="11" type="ORF">RUE5091_04322</name>
</gene>
<keyword evidence="4 9" id="KW-0997">Cell inner membrane</keyword>
<feature type="transmembrane region" description="Helical" evidence="9">
    <location>
        <begin position="20"/>
        <end position="42"/>
    </location>
</feature>
<evidence type="ECO:0000256" key="9">
    <source>
        <dbReference type="RuleBase" id="RU369079"/>
    </source>
</evidence>
<dbReference type="Pfam" id="PF04290">
    <property type="entry name" value="DctQ"/>
    <property type="match status" value="1"/>
</dbReference>
<reference evidence="12" key="1">
    <citation type="submission" date="2015-09" db="EMBL/GenBank/DDBJ databases">
        <authorList>
            <person name="Rodrigo-Torres L."/>
            <person name="Arahal D.R."/>
        </authorList>
    </citation>
    <scope>NUCLEOTIDE SEQUENCE [LARGE SCALE GENOMIC DNA]</scope>
    <source>
        <strain evidence="12">CECT 5091</strain>
    </source>
</reference>
<dbReference type="Proteomes" id="UP000051260">
    <property type="component" value="Unassembled WGS sequence"/>
</dbReference>
<protein>
    <recommendedName>
        <fullName evidence="9">TRAP transporter small permease protein</fullName>
    </recommendedName>
</protein>
<dbReference type="PANTHER" id="PTHR35011">
    <property type="entry name" value="2,3-DIKETO-L-GULONATE TRAP TRANSPORTER SMALL PERMEASE PROTEIN YIAM"/>
    <property type="match status" value="1"/>
</dbReference>
<comment type="subunit">
    <text evidence="9">The complex comprises the extracytoplasmic solute receptor protein and the two transmembrane proteins.</text>
</comment>
<feature type="transmembrane region" description="Helical" evidence="9">
    <location>
        <begin position="132"/>
        <end position="152"/>
    </location>
</feature>
<dbReference type="AlphaFoldDB" id="A0A0P1IKF1"/>
<dbReference type="STRING" id="1715692.RUE5091_04322"/>
<dbReference type="GO" id="GO:0022857">
    <property type="term" value="F:transmembrane transporter activity"/>
    <property type="evidence" value="ECO:0007669"/>
    <property type="project" value="UniProtKB-UniRule"/>
</dbReference>
<keyword evidence="6 9" id="KW-1133">Transmembrane helix</keyword>
<evidence type="ECO:0000256" key="7">
    <source>
        <dbReference type="ARBA" id="ARBA00023136"/>
    </source>
</evidence>
<evidence type="ECO:0000313" key="12">
    <source>
        <dbReference type="Proteomes" id="UP000051260"/>
    </source>
</evidence>
<keyword evidence="5 9" id="KW-0812">Transmembrane</keyword>
<keyword evidence="3" id="KW-1003">Cell membrane</keyword>
<evidence type="ECO:0000256" key="3">
    <source>
        <dbReference type="ARBA" id="ARBA00022475"/>
    </source>
</evidence>
<evidence type="ECO:0000256" key="5">
    <source>
        <dbReference type="ARBA" id="ARBA00022692"/>
    </source>
</evidence>